<evidence type="ECO:0000313" key="2">
    <source>
        <dbReference type="EMBL" id="RAO64678.1"/>
    </source>
</evidence>
<comment type="caution">
    <text evidence="2">The sequence shown here is derived from an EMBL/GenBank/DDBJ whole genome shotgun (WGS) entry which is preliminary data.</text>
</comment>
<protein>
    <submittedName>
        <fullName evidence="2">Uncharacterized protein</fullName>
    </submittedName>
</protein>
<name>A0A364KM96_TALAM</name>
<dbReference type="EMBL" id="MIKG01000001">
    <property type="protein sequence ID" value="RAO64678.1"/>
    <property type="molecule type" value="Genomic_DNA"/>
</dbReference>
<feature type="region of interest" description="Disordered" evidence="1">
    <location>
        <begin position="170"/>
        <end position="190"/>
    </location>
</feature>
<dbReference type="RefSeq" id="XP_040729195.1">
    <property type="nucleotide sequence ID" value="XM_040879537.1"/>
</dbReference>
<dbReference type="STRING" id="1196081.A0A364KM96"/>
<dbReference type="AlphaFoldDB" id="A0A364KM96"/>
<accession>A0A364KM96</accession>
<organism evidence="2 3">
    <name type="scientific">Talaromyces amestolkiae</name>
    <dbReference type="NCBI Taxonomy" id="1196081"/>
    <lineage>
        <taxon>Eukaryota</taxon>
        <taxon>Fungi</taxon>
        <taxon>Dikarya</taxon>
        <taxon>Ascomycota</taxon>
        <taxon>Pezizomycotina</taxon>
        <taxon>Eurotiomycetes</taxon>
        <taxon>Eurotiomycetidae</taxon>
        <taxon>Eurotiales</taxon>
        <taxon>Trichocomaceae</taxon>
        <taxon>Talaromyces</taxon>
        <taxon>Talaromyces sect. Talaromyces</taxon>
    </lineage>
</organism>
<proteinExistence type="predicted"/>
<gene>
    <name evidence="2" type="ORF">BHQ10_000690</name>
</gene>
<reference evidence="2 3" key="1">
    <citation type="journal article" date="2017" name="Biotechnol. Biofuels">
        <title>Differential beta-glucosidase expression as a function of carbon source availability in Talaromyces amestolkiae: a genomic and proteomic approach.</title>
        <authorList>
            <person name="de Eugenio L.I."/>
            <person name="Mendez-Liter J.A."/>
            <person name="Nieto-Dominguez M."/>
            <person name="Alonso L."/>
            <person name="Gil-Munoz J."/>
            <person name="Barriuso J."/>
            <person name="Prieto A."/>
            <person name="Martinez M.J."/>
        </authorList>
    </citation>
    <scope>NUCLEOTIDE SEQUENCE [LARGE SCALE GENOMIC DNA]</scope>
    <source>
        <strain evidence="2 3">CIB</strain>
    </source>
</reference>
<evidence type="ECO:0000313" key="3">
    <source>
        <dbReference type="Proteomes" id="UP000249363"/>
    </source>
</evidence>
<keyword evidence="3" id="KW-1185">Reference proteome</keyword>
<dbReference type="GeneID" id="63789907"/>
<dbReference type="Proteomes" id="UP000249363">
    <property type="component" value="Unassembled WGS sequence"/>
</dbReference>
<dbReference type="OrthoDB" id="4500473at2759"/>
<sequence length="273" mass="29379">MPTWFLPPDFTFTSEGPIKLGTVLEHPSRPTLVLASLPSDTGIVLPEESIIMESNHSHERSTSRSGSLNVWTKFLEMASASVSTTAGHSFVESYSAVDHEIHSFTGPLTVSTAAAITALHDVKKYIDSGLFGKKSVYIVTGLRIAKDSFKVMKEVASNFSGEVSGSALPTGGTAPIEAGSDLSGSSERRVTDSYETAPGIVFAYRLSIIRTKRAGVEVELFSDKGAFLTGDGTHAELPLVVVEATKEELEEDLEEQISFEASIVGEYEYCISF</sequence>
<evidence type="ECO:0000256" key="1">
    <source>
        <dbReference type="SAM" id="MobiDB-lite"/>
    </source>
</evidence>